<dbReference type="Gene3D" id="1.10.520.40">
    <property type="entry name" value="CRISPR-associated protein Cse2"/>
    <property type="match status" value="1"/>
</dbReference>
<dbReference type="Pfam" id="PF09485">
    <property type="entry name" value="CRISPR_Cse2"/>
    <property type="match status" value="1"/>
</dbReference>
<accession>A0A1H0DTI5</accession>
<dbReference type="NCBIfam" id="TIGR02548">
    <property type="entry name" value="casB_cse2"/>
    <property type="match status" value="1"/>
</dbReference>
<gene>
    <name evidence="1" type="ORF">SAMN05444921_13621</name>
</gene>
<reference evidence="2" key="1">
    <citation type="submission" date="2016-10" db="EMBL/GenBank/DDBJ databases">
        <authorList>
            <person name="Varghese N."/>
            <person name="Submissions S."/>
        </authorList>
    </citation>
    <scope>NUCLEOTIDE SEQUENCE [LARGE SCALE GENOMIC DNA]</scope>
    <source>
        <strain evidence="2">CGMCC 4.7042</strain>
    </source>
</reference>
<dbReference type="InterPro" id="IPR038287">
    <property type="entry name" value="Cse2_sf"/>
</dbReference>
<protein>
    <submittedName>
        <fullName evidence="1">CRISPR system Cascade subunit CasB/CRISPR system Cascade subunit CasA</fullName>
    </submittedName>
</protein>
<keyword evidence="2" id="KW-1185">Reference proteome</keyword>
<organism evidence="1 2">
    <name type="scientific">Streptomyces wuyuanensis</name>
    <dbReference type="NCBI Taxonomy" id="1196353"/>
    <lineage>
        <taxon>Bacteria</taxon>
        <taxon>Bacillati</taxon>
        <taxon>Actinomycetota</taxon>
        <taxon>Actinomycetes</taxon>
        <taxon>Kitasatosporales</taxon>
        <taxon>Streptomycetaceae</taxon>
        <taxon>Streptomyces</taxon>
    </lineage>
</organism>
<dbReference type="AlphaFoldDB" id="A0A1H0DTI5"/>
<dbReference type="Proteomes" id="UP000199063">
    <property type="component" value="Unassembled WGS sequence"/>
</dbReference>
<dbReference type="RefSeq" id="WP_093662288.1">
    <property type="nucleotide sequence ID" value="NZ_FNHI01000036.1"/>
</dbReference>
<sequence>MSTMAERRTAYDAYVTHIHGLCRDPGTRRRLSTGLGRPVEECAQMDKLLTRYTAGRPGRRAHYTVASLIALAGPEVHTPGVRPTRRAGTLAALTEPAGSPNPPATGVALDAWFRRPNLGTALAAAVLDAGWGEDRTADRLHVMTRVGEDQLHRRLPTLIRRLLSDGLTPDWGVLLHDLIQRSYRPDTVGLRWRDAFYLTLHQPATD</sequence>
<dbReference type="EMBL" id="FNHI01000036">
    <property type="protein sequence ID" value="SDN73445.1"/>
    <property type="molecule type" value="Genomic_DNA"/>
</dbReference>
<evidence type="ECO:0000313" key="2">
    <source>
        <dbReference type="Proteomes" id="UP000199063"/>
    </source>
</evidence>
<name>A0A1H0DTI5_9ACTN</name>
<dbReference type="OrthoDB" id="4195769at2"/>
<dbReference type="GeneID" id="40834241"/>
<proteinExistence type="predicted"/>
<evidence type="ECO:0000313" key="1">
    <source>
        <dbReference type="EMBL" id="SDN73445.1"/>
    </source>
</evidence>
<dbReference type="InterPro" id="IPR013382">
    <property type="entry name" value="CRISPR-assoc_prot_Cse2"/>
</dbReference>
<dbReference type="STRING" id="1196353.SAMN05444921_13621"/>